<dbReference type="EMBL" id="LHPF02000009">
    <property type="protein sequence ID" value="PSC72622.1"/>
    <property type="molecule type" value="Genomic_DNA"/>
</dbReference>
<proteinExistence type="predicted"/>
<reference evidence="2 3" key="1">
    <citation type="journal article" date="2018" name="Plant J.">
        <title>Genome sequences of Chlorella sorokiniana UTEX 1602 and Micractinium conductrix SAG 241.80: implications to maltose excretion by a green alga.</title>
        <authorList>
            <person name="Arriola M.B."/>
            <person name="Velmurugan N."/>
            <person name="Zhang Y."/>
            <person name="Plunkett M.H."/>
            <person name="Hondzo H."/>
            <person name="Barney B.M."/>
        </authorList>
    </citation>
    <scope>NUCLEOTIDE SEQUENCE [LARGE SCALE GENOMIC DNA]</scope>
    <source>
        <strain evidence="2 3">SAG 241.80</strain>
    </source>
</reference>
<dbReference type="Proteomes" id="UP000239649">
    <property type="component" value="Unassembled WGS sequence"/>
</dbReference>
<keyword evidence="3" id="KW-1185">Reference proteome</keyword>
<gene>
    <name evidence="2" type="ORF">C2E20_3896</name>
</gene>
<keyword evidence="2" id="KW-0378">Hydrolase</keyword>
<accession>A0A2P6VEV6</accession>
<evidence type="ECO:0000256" key="1">
    <source>
        <dbReference type="SAM" id="MobiDB-lite"/>
    </source>
</evidence>
<dbReference type="Gene3D" id="1.10.150.20">
    <property type="entry name" value="5' to 3' exonuclease, C-terminal subdomain"/>
    <property type="match status" value="1"/>
</dbReference>
<dbReference type="GO" id="GO:0016787">
    <property type="term" value="F:hydrolase activity"/>
    <property type="evidence" value="ECO:0007669"/>
    <property type="project" value="UniProtKB-KW"/>
</dbReference>
<dbReference type="GO" id="GO:0043138">
    <property type="term" value="F:3'-5' DNA helicase activity"/>
    <property type="evidence" value="ECO:0007669"/>
    <property type="project" value="UniProtKB-EC"/>
</dbReference>
<name>A0A2P6VEV6_9CHLO</name>
<dbReference type="InterPro" id="IPR052247">
    <property type="entry name" value="Meiotic_Crossover_Helicase"/>
</dbReference>
<feature type="region of interest" description="Disordered" evidence="1">
    <location>
        <begin position="181"/>
        <end position="229"/>
    </location>
</feature>
<evidence type="ECO:0000313" key="3">
    <source>
        <dbReference type="Proteomes" id="UP000239649"/>
    </source>
</evidence>
<protein>
    <submittedName>
        <fullName evidence="2">ATP-dependent DNA helicase HFM1</fullName>
    </submittedName>
</protein>
<sequence length="240" mass="25175">MWTDSTLETRQLAGIGPQIAAKLAAAGVTKLRQLAEIEPRRLEAIAQRHYPFGNEVHRALAECMPPAVTLQCLPVAWLPGGLVELEITVERLSGSTAPSPARLLVGSLHDDALLVCRQLALEQFPSPLVLRTRTRSAVGRGKAVEVVASVVHERLVGVDTAMRTAVPPGVELQGQRCQVAPKAAPATGPWQQQQQQQGSGGLPAARGLGAAKAALSPAPPAQAPAAPAPAADFEPVFSFL</sequence>
<comment type="caution">
    <text evidence="2">The sequence shown here is derived from an EMBL/GenBank/DDBJ whole genome shotgun (WGS) entry which is preliminary data.</text>
</comment>
<organism evidence="2 3">
    <name type="scientific">Micractinium conductrix</name>
    <dbReference type="NCBI Taxonomy" id="554055"/>
    <lineage>
        <taxon>Eukaryota</taxon>
        <taxon>Viridiplantae</taxon>
        <taxon>Chlorophyta</taxon>
        <taxon>core chlorophytes</taxon>
        <taxon>Trebouxiophyceae</taxon>
        <taxon>Chlorellales</taxon>
        <taxon>Chlorellaceae</taxon>
        <taxon>Chlorella clade</taxon>
        <taxon>Micractinium</taxon>
    </lineage>
</organism>
<dbReference type="AlphaFoldDB" id="A0A2P6VEV6"/>
<dbReference type="STRING" id="554055.A0A2P6VEV6"/>
<dbReference type="OrthoDB" id="5575at2759"/>
<keyword evidence="2" id="KW-0067">ATP-binding</keyword>
<dbReference type="PANTHER" id="PTHR47835">
    <property type="entry name" value="HFM1, ATP DEPENDENT DNA HELICASE HOMOLOG"/>
    <property type="match status" value="1"/>
</dbReference>
<keyword evidence="2" id="KW-0347">Helicase</keyword>
<feature type="compositionally biased region" description="Low complexity" evidence="1">
    <location>
        <begin position="191"/>
        <end position="216"/>
    </location>
</feature>
<keyword evidence="2" id="KW-0547">Nucleotide-binding</keyword>
<evidence type="ECO:0000313" key="2">
    <source>
        <dbReference type="EMBL" id="PSC72622.1"/>
    </source>
</evidence>
<dbReference type="PANTHER" id="PTHR47835:SF3">
    <property type="entry name" value="HELICASE FOR MEIOSIS 1"/>
    <property type="match status" value="1"/>
</dbReference>